<name>A0A2V1DBX6_9PLEO</name>
<evidence type="ECO:0000259" key="1">
    <source>
        <dbReference type="Pfam" id="PF24968"/>
    </source>
</evidence>
<dbReference type="Pfam" id="PF24968">
    <property type="entry name" value="DUF7770"/>
    <property type="match status" value="1"/>
</dbReference>
<dbReference type="Proteomes" id="UP000244855">
    <property type="component" value="Unassembled WGS sequence"/>
</dbReference>
<sequence>MGDHRIVTHIRVVVHTLGPMGSQSQQSDNHWSIYLLVGNNQSVRINMAAEPGYVTGNLEINSYNYVLTNSAVKYWDYETVGGLTVSHIVNLIYSYRRHLYNMSGGGSGCRYWVWVILSDLAKQGWLKDGNAPNHLWPILHFRYSLTGAQTSLAMVQGEFVNE</sequence>
<protein>
    <recommendedName>
        <fullName evidence="1">DUF7770 domain-containing protein</fullName>
    </recommendedName>
</protein>
<evidence type="ECO:0000313" key="3">
    <source>
        <dbReference type="Proteomes" id="UP000244855"/>
    </source>
</evidence>
<proteinExistence type="predicted"/>
<dbReference type="EMBL" id="KZ805492">
    <property type="protein sequence ID" value="PVH95541.1"/>
    <property type="molecule type" value="Genomic_DNA"/>
</dbReference>
<dbReference type="OrthoDB" id="3527137at2759"/>
<feature type="domain" description="DUF7770" evidence="1">
    <location>
        <begin position="10"/>
        <end position="160"/>
    </location>
</feature>
<organism evidence="2 3">
    <name type="scientific">Periconia macrospinosa</name>
    <dbReference type="NCBI Taxonomy" id="97972"/>
    <lineage>
        <taxon>Eukaryota</taxon>
        <taxon>Fungi</taxon>
        <taxon>Dikarya</taxon>
        <taxon>Ascomycota</taxon>
        <taxon>Pezizomycotina</taxon>
        <taxon>Dothideomycetes</taxon>
        <taxon>Pleosporomycetidae</taxon>
        <taxon>Pleosporales</taxon>
        <taxon>Massarineae</taxon>
        <taxon>Periconiaceae</taxon>
        <taxon>Periconia</taxon>
    </lineage>
</organism>
<accession>A0A2V1DBX6</accession>
<dbReference type="InterPro" id="IPR056672">
    <property type="entry name" value="DUF7770"/>
</dbReference>
<dbReference type="AlphaFoldDB" id="A0A2V1DBX6"/>
<keyword evidence="3" id="KW-1185">Reference proteome</keyword>
<evidence type="ECO:0000313" key="2">
    <source>
        <dbReference type="EMBL" id="PVH95541.1"/>
    </source>
</evidence>
<dbReference type="STRING" id="97972.A0A2V1DBX6"/>
<gene>
    <name evidence="2" type="ORF">DM02DRAFT_617836</name>
</gene>
<reference evidence="2 3" key="1">
    <citation type="journal article" date="2018" name="Sci. Rep.">
        <title>Comparative genomics provides insights into the lifestyle and reveals functional heterogeneity of dark septate endophytic fungi.</title>
        <authorList>
            <person name="Knapp D.G."/>
            <person name="Nemeth J.B."/>
            <person name="Barry K."/>
            <person name="Hainaut M."/>
            <person name="Henrissat B."/>
            <person name="Johnson J."/>
            <person name="Kuo A."/>
            <person name="Lim J.H.P."/>
            <person name="Lipzen A."/>
            <person name="Nolan M."/>
            <person name="Ohm R.A."/>
            <person name="Tamas L."/>
            <person name="Grigoriev I.V."/>
            <person name="Spatafora J.W."/>
            <person name="Nagy L.G."/>
            <person name="Kovacs G.M."/>
        </authorList>
    </citation>
    <scope>NUCLEOTIDE SEQUENCE [LARGE SCALE GENOMIC DNA]</scope>
    <source>
        <strain evidence="2 3">DSE2036</strain>
    </source>
</reference>